<dbReference type="RefSeq" id="WP_379498070.1">
    <property type="nucleotide sequence ID" value="NZ_JBHSAO010000016.1"/>
</dbReference>
<feature type="domain" description="Cap2 central linker" evidence="1">
    <location>
        <begin position="153"/>
        <end position="238"/>
    </location>
</feature>
<reference evidence="3" key="1">
    <citation type="journal article" date="2019" name="Int. J. Syst. Evol. Microbiol.">
        <title>The Global Catalogue of Microorganisms (GCM) 10K type strain sequencing project: providing services to taxonomists for standard genome sequencing and annotation.</title>
        <authorList>
            <consortium name="The Broad Institute Genomics Platform"/>
            <consortium name="The Broad Institute Genome Sequencing Center for Infectious Disease"/>
            <person name="Wu L."/>
            <person name="Ma J."/>
        </authorList>
    </citation>
    <scope>NUCLEOTIDE SEQUENCE [LARGE SCALE GENOMIC DNA]</scope>
    <source>
        <strain evidence="3">IBRC-M 10703</strain>
    </source>
</reference>
<protein>
    <recommendedName>
        <fullName evidence="1">Cap2 central linker domain-containing protein</fullName>
    </recommendedName>
</protein>
<proteinExistence type="predicted"/>
<keyword evidence="3" id="KW-1185">Reference proteome</keyword>
<organism evidence="2 3">
    <name type="scientific">Oceanobacillus longus</name>
    <dbReference type="NCBI Taxonomy" id="930120"/>
    <lineage>
        <taxon>Bacteria</taxon>
        <taxon>Bacillati</taxon>
        <taxon>Bacillota</taxon>
        <taxon>Bacilli</taxon>
        <taxon>Bacillales</taxon>
        <taxon>Bacillaceae</taxon>
        <taxon>Oceanobacillus</taxon>
    </lineage>
</organism>
<dbReference type="InterPro" id="IPR058964">
    <property type="entry name" value="Cap2_linker"/>
</dbReference>
<comment type="caution">
    <text evidence="2">The sequence shown here is derived from an EMBL/GenBank/DDBJ whole genome shotgun (WGS) entry which is preliminary data.</text>
</comment>
<name>A0ABV8H0F8_9BACI</name>
<accession>A0ABV8H0F8</accession>
<evidence type="ECO:0000259" key="1">
    <source>
        <dbReference type="Pfam" id="PF26398"/>
    </source>
</evidence>
<dbReference type="Pfam" id="PF26398">
    <property type="entry name" value="Cap2_linker"/>
    <property type="match status" value="1"/>
</dbReference>
<evidence type="ECO:0000313" key="2">
    <source>
        <dbReference type="EMBL" id="MFC4025579.1"/>
    </source>
</evidence>
<evidence type="ECO:0000313" key="3">
    <source>
        <dbReference type="Proteomes" id="UP001595772"/>
    </source>
</evidence>
<dbReference type="Proteomes" id="UP001595772">
    <property type="component" value="Unassembled WGS sequence"/>
</dbReference>
<gene>
    <name evidence="2" type="ORF">ACFOUV_17510</name>
</gene>
<sequence>MRKPFQKTPKEDLLTARRMLEEFNCITLLEDLRWDSLVNKWIIHCLIKIESSDLQLVENKTEWFVFIDDSYPLGNIKFYPSKQNGLTLTFPHQNYNSEGDKELPWRNGDLCLNTHMSLFQRLGMDIEPLDKEQRLQWHFKRFISWLEYASKEELLQTGDPFELPPLPIRIPTTVAFNENDRNFQFWKNNHFKYGYLDLIKLDTKNKTLLINKFFTYQDILIHKCHWGDYVSNHEKGHIKGS</sequence>
<dbReference type="EMBL" id="JBHSAO010000016">
    <property type="protein sequence ID" value="MFC4025579.1"/>
    <property type="molecule type" value="Genomic_DNA"/>
</dbReference>